<comment type="caution">
    <text evidence="9">The sequence shown here is derived from an EMBL/GenBank/DDBJ whole genome shotgun (WGS) entry which is preliminary data.</text>
</comment>
<dbReference type="GO" id="GO:0006865">
    <property type="term" value="P:amino acid transport"/>
    <property type="evidence" value="ECO:0007669"/>
    <property type="project" value="UniProtKB-KW"/>
</dbReference>
<keyword evidence="10" id="KW-1185">Reference proteome</keyword>
<feature type="transmembrane region" description="Helical" evidence="7">
    <location>
        <begin position="51"/>
        <end position="73"/>
    </location>
</feature>
<keyword evidence="5 7" id="KW-1133">Transmembrane helix</keyword>
<dbReference type="OrthoDB" id="40134at2759"/>
<dbReference type="Pfam" id="PF01490">
    <property type="entry name" value="Aa_trans"/>
    <property type="match status" value="1"/>
</dbReference>
<evidence type="ECO:0000256" key="1">
    <source>
        <dbReference type="ARBA" id="ARBA00004370"/>
    </source>
</evidence>
<evidence type="ECO:0000256" key="7">
    <source>
        <dbReference type="SAM" id="Phobius"/>
    </source>
</evidence>
<feature type="transmembrane region" description="Helical" evidence="7">
    <location>
        <begin position="269"/>
        <end position="290"/>
    </location>
</feature>
<evidence type="ECO:0000256" key="4">
    <source>
        <dbReference type="ARBA" id="ARBA00022970"/>
    </source>
</evidence>
<keyword evidence="4" id="KW-0029">Amino-acid transport</keyword>
<feature type="transmembrane region" description="Helical" evidence="7">
    <location>
        <begin position="21"/>
        <end position="45"/>
    </location>
</feature>
<dbReference type="Proteomes" id="UP000623129">
    <property type="component" value="Unassembled WGS sequence"/>
</dbReference>
<protein>
    <submittedName>
        <fullName evidence="9">Amino acid permease 8-like protein</fullName>
    </submittedName>
</protein>
<accession>A0A833VNG5</accession>
<dbReference type="EMBL" id="SWLB01000014">
    <property type="protein sequence ID" value="KAF3329293.1"/>
    <property type="molecule type" value="Genomic_DNA"/>
</dbReference>
<evidence type="ECO:0000256" key="2">
    <source>
        <dbReference type="ARBA" id="ARBA00022448"/>
    </source>
</evidence>
<reference evidence="9" key="1">
    <citation type="submission" date="2020-01" db="EMBL/GenBank/DDBJ databases">
        <title>Genome sequence of Kobresia littledalei, the first chromosome-level genome in the family Cyperaceae.</title>
        <authorList>
            <person name="Qu G."/>
        </authorList>
    </citation>
    <scope>NUCLEOTIDE SEQUENCE</scope>
    <source>
        <strain evidence="9">C.B.Clarke</strain>
        <tissue evidence="9">Leaf</tissue>
    </source>
</reference>
<evidence type="ECO:0000256" key="3">
    <source>
        <dbReference type="ARBA" id="ARBA00022692"/>
    </source>
</evidence>
<feature type="transmembrane region" description="Helical" evidence="7">
    <location>
        <begin position="372"/>
        <end position="389"/>
    </location>
</feature>
<evidence type="ECO:0000256" key="6">
    <source>
        <dbReference type="ARBA" id="ARBA00023136"/>
    </source>
</evidence>
<evidence type="ECO:0000256" key="5">
    <source>
        <dbReference type="ARBA" id="ARBA00022989"/>
    </source>
</evidence>
<keyword evidence="2" id="KW-0813">Transport</keyword>
<keyword evidence="6 7" id="KW-0472">Membrane</keyword>
<feature type="domain" description="Amino acid transporter transmembrane" evidence="8">
    <location>
        <begin position="20"/>
        <end position="454"/>
    </location>
</feature>
<sequence length="468" mass="51464">MEKQSDRERMDIVDDDGRIRTGTVWTATTHAITAVIGSGVLALPWSVAQMGWIFGPLALIGCAYVTYFTALLLTDCYRTPDPVHGKRNHTYMDVVRSILGPKDVVICGIAQYILLWGVMIGYTITTATSIMAVVRTDCYHYKGHDEKCNTSGTLYMVLFGIVEIVLSQLPNLEKITLISVIAAIMSFAYSLIGLALVAAKFASHGSPQGTILGVQIGADGISASTKIWQSLQALGNIAFAYTYSMLLIEIQDTLKSSPPENKTMKRASFYGIGVTTIFYVSIGCVGYAAFGNDAPGNLLTGFYEPFWLVDLGNIAVLIHLVGAYQVYGQPIYAKYETWLSNKWPESPFIHKVYKLPLPFTKGKSFNFTMCKLVLRTAFVVLTTLISLMLPFFNAILGLLGSVAFWPITVYYPVTMYITQASIKRKEARWWGLQALNCGALFVSLLAAVGSVAGMAQQLKHVTMFKTEL</sequence>
<dbReference type="AlphaFoldDB" id="A0A833VNG5"/>
<feature type="transmembrane region" description="Helical" evidence="7">
    <location>
        <begin position="177"/>
        <end position="199"/>
    </location>
</feature>
<name>A0A833VNG5_9POAL</name>
<comment type="subcellular location">
    <subcellularLocation>
        <location evidence="1">Membrane</location>
    </subcellularLocation>
</comment>
<keyword evidence="3 7" id="KW-0812">Transmembrane</keyword>
<gene>
    <name evidence="9" type="ORF">FCM35_KLT04624</name>
</gene>
<feature type="transmembrane region" description="Helical" evidence="7">
    <location>
        <begin position="395"/>
        <end position="413"/>
    </location>
</feature>
<feature type="transmembrane region" description="Helical" evidence="7">
    <location>
        <begin position="112"/>
        <end position="133"/>
    </location>
</feature>
<evidence type="ECO:0000313" key="9">
    <source>
        <dbReference type="EMBL" id="KAF3329293.1"/>
    </source>
</evidence>
<dbReference type="Gene3D" id="1.20.1740.10">
    <property type="entry name" value="Amino acid/polyamine transporter I"/>
    <property type="match status" value="1"/>
</dbReference>
<proteinExistence type="predicted"/>
<feature type="transmembrane region" description="Helical" evidence="7">
    <location>
        <begin position="434"/>
        <end position="455"/>
    </location>
</feature>
<evidence type="ECO:0000259" key="8">
    <source>
        <dbReference type="Pfam" id="PF01490"/>
    </source>
</evidence>
<dbReference type="PANTHER" id="PTHR48017">
    <property type="entry name" value="OS05G0424000 PROTEIN-RELATED"/>
    <property type="match status" value="1"/>
</dbReference>
<feature type="transmembrane region" description="Helical" evidence="7">
    <location>
        <begin position="306"/>
        <end position="327"/>
    </location>
</feature>
<dbReference type="InterPro" id="IPR013057">
    <property type="entry name" value="AA_transpt_TM"/>
</dbReference>
<dbReference type="GO" id="GO:0016020">
    <property type="term" value="C:membrane"/>
    <property type="evidence" value="ECO:0007669"/>
    <property type="project" value="UniProtKB-SubCell"/>
</dbReference>
<organism evidence="9 10">
    <name type="scientific">Carex littledalei</name>
    <dbReference type="NCBI Taxonomy" id="544730"/>
    <lineage>
        <taxon>Eukaryota</taxon>
        <taxon>Viridiplantae</taxon>
        <taxon>Streptophyta</taxon>
        <taxon>Embryophyta</taxon>
        <taxon>Tracheophyta</taxon>
        <taxon>Spermatophyta</taxon>
        <taxon>Magnoliopsida</taxon>
        <taxon>Liliopsida</taxon>
        <taxon>Poales</taxon>
        <taxon>Cyperaceae</taxon>
        <taxon>Cyperoideae</taxon>
        <taxon>Cariceae</taxon>
        <taxon>Carex</taxon>
        <taxon>Carex subgen. Euthyceras</taxon>
    </lineage>
</organism>
<evidence type="ECO:0000313" key="10">
    <source>
        <dbReference type="Proteomes" id="UP000623129"/>
    </source>
</evidence>